<dbReference type="CDD" id="cd08254">
    <property type="entry name" value="hydroxyacyl_CoA_DH"/>
    <property type="match status" value="1"/>
</dbReference>
<dbReference type="Proteomes" id="UP001589587">
    <property type="component" value="Unassembled WGS sequence"/>
</dbReference>
<evidence type="ECO:0000256" key="5">
    <source>
        <dbReference type="ARBA" id="ARBA00022833"/>
    </source>
</evidence>
<feature type="domain" description="Enoyl reductase (ER)" evidence="10">
    <location>
        <begin position="8"/>
        <end position="312"/>
    </location>
</feature>
<dbReference type="Pfam" id="PF08240">
    <property type="entry name" value="ADH_N"/>
    <property type="match status" value="1"/>
</dbReference>
<dbReference type="RefSeq" id="WP_378376243.1">
    <property type="nucleotide sequence ID" value="NZ_JBHMAS010000071.1"/>
</dbReference>
<dbReference type="InterPro" id="IPR011032">
    <property type="entry name" value="GroES-like_sf"/>
</dbReference>
<comment type="similarity">
    <text evidence="2 9">Belongs to the zinc-containing alcohol dehydrogenase family.</text>
</comment>
<accession>A0ABV5XMA6</accession>
<dbReference type="InterPro" id="IPR013154">
    <property type="entry name" value="ADH-like_N"/>
</dbReference>
<organism evidence="11 12">
    <name type="scientific">Rhodococcus baikonurensis</name>
    <dbReference type="NCBI Taxonomy" id="172041"/>
    <lineage>
        <taxon>Bacteria</taxon>
        <taxon>Bacillati</taxon>
        <taxon>Actinomycetota</taxon>
        <taxon>Actinomycetes</taxon>
        <taxon>Mycobacteriales</taxon>
        <taxon>Nocardiaceae</taxon>
        <taxon>Rhodococcus</taxon>
        <taxon>Rhodococcus erythropolis group</taxon>
    </lineage>
</organism>
<dbReference type="PANTHER" id="PTHR42940">
    <property type="entry name" value="ALCOHOL DEHYDROGENASE 1-RELATED"/>
    <property type="match status" value="1"/>
</dbReference>
<keyword evidence="6" id="KW-0560">Oxidoreductase</keyword>
<keyword evidence="12" id="KW-1185">Reference proteome</keyword>
<evidence type="ECO:0000256" key="3">
    <source>
        <dbReference type="ARBA" id="ARBA00013190"/>
    </source>
</evidence>
<protein>
    <recommendedName>
        <fullName evidence="3">alcohol dehydrogenase</fullName>
        <ecNumber evidence="3">1.1.1.1</ecNumber>
    </recommendedName>
</protein>
<dbReference type="EC" id="1.1.1.1" evidence="3"/>
<evidence type="ECO:0000256" key="8">
    <source>
        <dbReference type="ARBA" id="ARBA00049243"/>
    </source>
</evidence>
<dbReference type="InterPro" id="IPR002328">
    <property type="entry name" value="ADH_Zn_CS"/>
</dbReference>
<comment type="catalytic activity">
    <reaction evidence="7">
        <text>a secondary alcohol + NAD(+) = a ketone + NADH + H(+)</text>
        <dbReference type="Rhea" id="RHEA:10740"/>
        <dbReference type="ChEBI" id="CHEBI:15378"/>
        <dbReference type="ChEBI" id="CHEBI:17087"/>
        <dbReference type="ChEBI" id="CHEBI:35681"/>
        <dbReference type="ChEBI" id="CHEBI:57540"/>
        <dbReference type="ChEBI" id="CHEBI:57945"/>
        <dbReference type="EC" id="1.1.1.1"/>
    </reaction>
</comment>
<dbReference type="SMART" id="SM00829">
    <property type="entry name" value="PKS_ER"/>
    <property type="match status" value="1"/>
</dbReference>
<evidence type="ECO:0000256" key="6">
    <source>
        <dbReference type="ARBA" id="ARBA00023002"/>
    </source>
</evidence>
<dbReference type="EMBL" id="JBHMAS010000071">
    <property type="protein sequence ID" value="MFB9783564.1"/>
    <property type="molecule type" value="Genomic_DNA"/>
</dbReference>
<dbReference type="InterPro" id="IPR036291">
    <property type="entry name" value="NAD(P)-bd_dom_sf"/>
</dbReference>
<keyword evidence="4 9" id="KW-0479">Metal-binding</keyword>
<keyword evidence="5 9" id="KW-0862">Zinc</keyword>
<evidence type="ECO:0000313" key="12">
    <source>
        <dbReference type="Proteomes" id="UP001589587"/>
    </source>
</evidence>
<evidence type="ECO:0000259" key="10">
    <source>
        <dbReference type="SMART" id="SM00829"/>
    </source>
</evidence>
<dbReference type="Gene3D" id="3.40.50.720">
    <property type="entry name" value="NAD(P)-binding Rossmann-like Domain"/>
    <property type="match status" value="1"/>
</dbReference>
<sequence length="315" mass="32470">MKAWLFTEVNSPLELVELPDPIAGPGEVVVDVKGAGLCHSDVGIIEGPGLPWIAKRPIILGHEVGGIITDLGEGVTGHSIGDRVTIGYLKPPPWGPGLGRDGGYAEKTVIYEDEIIDVPDNVSLVQAAVALDSAATSYHAVHTVGGVTKDSVVGIIGLGGLGLAGARFAALTGATVYGVDTNEGVFAEAERLGVTQTYTDAADLVQHSPDVVVDFAGFETTTSAALHAVRQGGIVVQVGLGSIETTISKQDLVLKHVRLEGSLGSSQEDLKAVLGLISTGVFTPKIEQISFDKIGEGISRLQKGGLTGRLAAALD</sequence>
<dbReference type="SUPFAM" id="SSF51735">
    <property type="entry name" value="NAD(P)-binding Rossmann-fold domains"/>
    <property type="match status" value="1"/>
</dbReference>
<proteinExistence type="inferred from homology"/>
<evidence type="ECO:0000256" key="1">
    <source>
        <dbReference type="ARBA" id="ARBA00001947"/>
    </source>
</evidence>
<reference evidence="11 12" key="1">
    <citation type="submission" date="2024-09" db="EMBL/GenBank/DDBJ databases">
        <authorList>
            <person name="Sun Q."/>
            <person name="Mori K."/>
        </authorList>
    </citation>
    <scope>NUCLEOTIDE SEQUENCE [LARGE SCALE GENOMIC DNA]</scope>
    <source>
        <strain evidence="11 12">JCM 11411</strain>
    </source>
</reference>
<dbReference type="PROSITE" id="PS00059">
    <property type="entry name" value="ADH_ZINC"/>
    <property type="match status" value="1"/>
</dbReference>
<name>A0ABV5XMA6_9NOCA</name>
<dbReference type="InterPro" id="IPR020843">
    <property type="entry name" value="ER"/>
</dbReference>
<dbReference type="Pfam" id="PF00107">
    <property type="entry name" value="ADH_zinc_N"/>
    <property type="match status" value="1"/>
</dbReference>
<dbReference type="SUPFAM" id="SSF50129">
    <property type="entry name" value="GroES-like"/>
    <property type="match status" value="1"/>
</dbReference>
<dbReference type="Gene3D" id="3.90.180.10">
    <property type="entry name" value="Medium-chain alcohol dehydrogenases, catalytic domain"/>
    <property type="match status" value="2"/>
</dbReference>
<evidence type="ECO:0000256" key="4">
    <source>
        <dbReference type="ARBA" id="ARBA00022723"/>
    </source>
</evidence>
<evidence type="ECO:0000256" key="7">
    <source>
        <dbReference type="ARBA" id="ARBA00049164"/>
    </source>
</evidence>
<comment type="caution">
    <text evidence="11">The sequence shown here is derived from an EMBL/GenBank/DDBJ whole genome shotgun (WGS) entry which is preliminary data.</text>
</comment>
<evidence type="ECO:0000313" key="11">
    <source>
        <dbReference type="EMBL" id="MFB9783564.1"/>
    </source>
</evidence>
<evidence type="ECO:0000256" key="9">
    <source>
        <dbReference type="RuleBase" id="RU361277"/>
    </source>
</evidence>
<evidence type="ECO:0000256" key="2">
    <source>
        <dbReference type="ARBA" id="ARBA00008072"/>
    </source>
</evidence>
<gene>
    <name evidence="11" type="ORF">ACFFQ6_28065</name>
</gene>
<comment type="cofactor">
    <cofactor evidence="1 9">
        <name>Zn(2+)</name>
        <dbReference type="ChEBI" id="CHEBI:29105"/>
    </cofactor>
</comment>
<dbReference type="InterPro" id="IPR013149">
    <property type="entry name" value="ADH-like_C"/>
</dbReference>
<comment type="catalytic activity">
    <reaction evidence="8">
        <text>a primary alcohol + NAD(+) = an aldehyde + NADH + H(+)</text>
        <dbReference type="Rhea" id="RHEA:10736"/>
        <dbReference type="ChEBI" id="CHEBI:15378"/>
        <dbReference type="ChEBI" id="CHEBI:15734"/>
        <dbReference type="ChEBI" id="CHEBI:17478"/>
        <dbReference type="ChEBI" id="CHEBI:57540"/>
        <dbReference type="ChEBI" id="CHEBI:57945"/>
        <dbReference type="EC" id="1.1.1.1"/>
    </reaction>
</comment>
<dbReference type="PANTHER" id="PTHR42940:SF8">
    <property type="entry name" value="VACUOLAR PROTEIN SORTING-ASSOCIATED PROTEIN 11"/>
    <property type="match status" value="1"/>
</dbReference>